<accession>A0A8S3ZLD2</accession>
<sequence length="99" mass="11635">RRRKHSFTRFMEHAMPKNTIIPCLKSGNFKDKGHLCGHCYDKMGEDLHFNIPRLEVDFVYESEKAPEGKFVVKIDKPRPGWFPKRLMNKAGSRWISSVE</sequence>
<dbReference type="OrthoDB" id="2014905at2759"/>
<name>A0A8S3ZLD2_9EUPU</name>
<keyword evidence="2" id="KW-1185">Reference proteome</keyword>
<proteinExistence type="predicted"/>
<organism evidence="1 2">
    <name type="scientific">Candidula unifasciata</name>
    <dbReference type="NCBI Taxonomy" id="100452"/>
    <lineage>
        <taxon>Eukaryota</taxon>
        <taxon>Metazoa</taxon>
        <taxon>Spiralia</taxon>
        <taxon>Lophotrochozoa</taxon>
        <taxon>Mollusca</taxon>
        <taxon>Gastropoda</taxon>
        <taxon>Heterobranchia</taxon>
        <taxon>Euthyneura</taxon>
        <taxon>Panpulmonata</taxon>
        <taxon>Eupulmonata</taxon>
        <taxon>Stylommatophora</taxon>
        <taxon>Helicina</taxon>
        <taxon>Helicoidea</taxon>
        <taxon>Geomitridae</taxon>
        <taxon>Candidula</taxon>
    </lineage>
</organism>
<reference evidence="1" key="1">
    <citation type="submission" date="2021-04" db="EMBL/GenBank/DDBJ databases">
        <authorList>
            <consortium name="Molecular Ecology Group"/>
        </authorList>
    </citation>
    <scope>NUCLEOTIDE SEQUENCE</scope>
</reference>
<dbReference type="Proteomes" id="UP000678393">
    <property type="component" value="Unassembled WGS sequence"/>
</dbReference>
<dbReference type="AlphaFoldDB" id="A0A8S3ZLD2"/>
<feature type="non-terminal residue" evidence="1">
    <location>
        <position position="99"/>
    </location>
</feature>
<evidence type="ECO:0000313" key="2">
    <source>
        <dbReference type="Proteomes" id="UP000678393"/>
    </source>
</evidence>
<evidence type="ECO:0000313" key="1">
    <source>
        <dbReference type="EMBL" id="CAG5128555.1"/>
    </source>
</evidence>
<protein>
    <submittedName>
        <fullName evidence="1">Uncharacterized protein</fullName>
    </submittedName>
</protein>
<comment type="caution">
    <text evidence="1">The sequence shown here is derived from an EMBL/GenBank/DDBJ whole genome shotgun (WGS) entry which is preliminary data.</text>
</comment>
<dbReference type="EMBL" id="CAJHNH020003112">
    <property type="protein sequence ID" value="CAG5128555.1"/>
    <property type="molecule type" value="Genomic_DNA"/>
</dbReference>
<gene>
    <name evidence="1" type="ORF">CUNI_LOCUS14113</name>
</gene>